<reference evidence="2" key="1">
    <citation type="journal article" date="2017" name="Cell">
        <title>Insights into land plant evolution garnered from the Marchantia polymorpha genome.</title>
        <authorList>
            <person name="Bowman J.L."/>
            <person name="Kohchi T."/>
            <person name="Yamato K.T."/>
            <person name="Jenkins J."/>
            <person name="Shu S."/>
            <person name="Ishizaki K."/>
            <person name="Yamaoka S."/>
            <person name="Nishihama R."/>
            <person name="Nakamura Y."/>
            <person name="Berger F."/>
            <person name="Adam C."/>
            <person name="Aki S.S."/>
            <person name="Althoff F."/>
            <person name="Araki T."/>
            <person name="Arteaga-Vazquez M.A."/>
            <person name="Balasubrmanian S."/>
            <person name="Barry K."/>
            <person name="Bauer D."/>
            <person name="Boehm C.R."/>
            <person name="Briginshaw L."/>
            <person name="Caballero-Perez J."/>
            <person name="Catarino B."/>
            <person name="Chen F."/>
            <person name="Chiyoda S."/>
            <person name="Chovatia M."/>
            <person name="Davies K.M."/>
            <person name="Delmans M."/>
            <person name="Demura T."/>
            <person name="Dierschke T."/>
            <person name="Dolan L."/>
            <person name="Dorantes-Acosta A.E."/>
            <person name="Eklund D.M."/>
            <person name="Florent S.N."/>
            <person name="Flores-Sandoval E."/>
            <person name="Fujiyama A."/>
            <person name="Fukuzawa H."/>
            <person name="Galik B."/>
            <person name="Grimanelli D."/>
            <person name="Grimwood J."/>
            <person name="Grossniklaus U."/>
            <person name="Hamada T."/>
            <person name="Haseloff J."/>
            <person name="Hetherington A.J."/>
            <person name="Higo A."/>
            <person name="Hirakawa Y."/>
            <person name="Hundley H.N."/>
            <person name="Ikeda Y."/>
            <person name="Inoue K."/>
            <person name="Inoue S.I."/>
            <person name="Ishida S."/>
            <person name="Jia Q."/>
            <person name="Kakita M."/>
            <person name="Kanazawa T."/>
            <person name="Kawai Y."/>
            <person name="Kawashima T."/>
            <person name="Kennedy M."/>
            <person name="Kinose K."/>
            <person name="Kinoshita T."/>
            <person name="Kohara Y."/>
            <person name="Koide E."/>
            <person name="Komatsu K."/>
            <person name="Kopischke S."/>
            <person name="Kubo M."/>
            <person name="Kyozuka J."/>
            <person name="Lagercrantz U."/>
            <person name="Lin S.S."/>
            <person name="Lindquist E."/>
            <person name="Lipzen A.M."/>
            <person name="Lu C.W."/>
            <person name="De Luna E."/>
            <person name="Martienssen R.A."/>
            <person name="Minamino N."/>
            <person name="Mizutani M."/>
            <person name="Mizutani M."/>
            <person name="Mochizuki N."/>
            <person name="Monte I."/>
            <person name="Mosher R."/>
            <person name="Nagasaki H."/>
            <person name="Nakagami H."/>
            <person name="Naramoto S."/>
            <person name="Nishitani K."/>
            <person name="Ohtani M."/>
            <person name="Okamoto T."/>
            <person name="Okumura M."/>
            <person name="Phillips J."/>
            <person name="Pollak B."/>
            <person name="Reinders A."/>
            <person name="Rovekamp M."/>
            <person name="Sano R."/>
            <person name="Sawa S."/>
            <person name="Schmid M.W."/>
            <person name="Shirakawa M."/>
            <person name="Solano R."/>
            <person name="Spunde A."/>
            <person name="Suetsugu N."/>
            <person name="Sugano S."/>
            <person name="Sugiyama A."/>
            <person name="Sun R."/>
            <person name="Suzuki Y."/>
            <person name="Takenaka M."/>
            <person name="Takezawa D."/>
            <person name="Tomogane H."/>
            <person name="Tsuzuki M."/>
            <person name="Ueda T."/>
            <person name="Umeda M."/>
            <person name="Ward J.M."/>
            <person name="Watanabe Y."/>
            <person name="Yazaki K."/>
            <person name="Yokoyama R."/>
            <person name="Yoshitake Y."/>
            <person name="Yotsui I."/>
            <person name="Zachgo S."/>
            <person name="Schmutz J."/>
        </authorList>
    </citation>
    <scope>NUCLEOTIDE SEQUENCE [LARGE SCALE GENOMIC DNA]</scope>
    <source>
        <strain evidence="2">Tak-1</strain>
    </source>
</reference>
<gene>
    <name evidence="1" type="ORF">MARPO_0030s0041</name>
</gene>
<name>A0A2R6X863_MARPO</name>
<dbReference type="AlphaFoldDB" id="A0A2R6X863"/>
<organism evidence="1 2">
    <name type="scientific">Marchantia polymorpha</name>
    <name type="common">Common liverwort</name>
    <name type="synonym">Marchantia aquatica</name>
    <dbReference type="NCBI Taxonomy" id="3197"/>
    <lineage>
        <taxon>Eukaryota</taxon>
        <taxon>Viridiplantae</taxon>
        <taxon>Streptophyta</taxon>
        <taxon>Embryophyta</taxon>
        <taxon>Marchantiophyta</taxon>
        <taxon>Marchantiopsida</taxon>
        <taxon>Marchantiidae</taxon>
        <taxon>Marchantiales</taxon>
        <taxon>Marchantiaceae</taxon>
        <taxon>Marchantia</taxon>
    </lineage>
</organism>
<proteinExistence type="predicted"/>
<evidence type="ECO:0000313" key="2">
    <source>
        <dbReference type="Proteomes" id="UP000244005"/>
    </source>
</evidence>
<accession>A0A2R6X863</accession>
<keyword evidence="2" id="KW-1185">Reference proteome</keyword>
<dbReference type="EMBL" id="KZ772702">
    <property type="protein sequence ID" value="PTQ42295.1"/>
    <property type="molecule type" value="Genomic_DNA"/>
</dbReference>
<dbReference type="Gramene" id="Mp8g17080.1">
    <property type="protein sequence ID" value="Mp8g17080.1.cds1"/>
    <property type="gene ID" value="Mp8g17080"/>
</dbReference>
<evidence type="ECO:0000313" key="1">
    <source>
        <dbReference type="EMBL" id="PTQ42295.1"/>
    </source>
</evidence>
<protein>
    <submittedName>
        <fullName evidence="1">Uncharacterized protein</fullName>
    </submittedName>
</protein>
<dbReference type="Proteomes" id="UP000244005">
    <property type="component" value="Unassembled WGS sequence"/>
</dbReference>
<sequence>MRLWGIHEEREREREMWAALAERAVPQATCHRRLQRAECIRVLIPSLSVHTVTHDLNSVPVSRRAQEFATVSPAGRYFLCSPIVVPWASFLLQTNTFRLLIITDQGHIYYKRHGNSKDLCSIEANQNVPQRVAGNDDILSPELTYLE</sequence>